<evidence type="ECO:0000256" key="2">
    <source>
        <dbReference type="SAM" id="Phobius"/>
    </source>
</evidence>
<feature type="region of interest" description="Disordered" evidence="1">
    <location>
        <begin position="298"/>
        <end position="318"/>
    </location>
</feature>
<evidence type="ECO:0000313" key="3">
    <source>
        <dbReference type="EMBL" id="OCH94415.1"/>
    </source>
</evidence>
<dbReference type="Proteomes" id="UP000250043">
    <property type="component" value="Unassembled WGS sequence"/>
</dbReference>
<dbReference type="AlphaFoldDB" id="A0A8E2J4F7"/>
<evidence type="ECO:0000256" key="1">
    <source>
        <dbReference type="SAM" id="MobiDB-lite"/>
    </source>
</evidence>
<dbReference type="OrthoDB" id="2754894at2759"/>
<feature type="compositionally biased region" description="Polar residues" evidence="1">
    <location>
        <begin position="157"/>
        <end position="169"/>
    </location>
</feature>
<sequence>MVDALPPGFHYVTPQGTSVNPCDCNTVIYSLLQACAACQDRSVQPWSTWETNCTNPGIEEYPEAFSSGTSVPAWAYLNVVPEDTFDVTAAQNVAAENLPDATTGNLTGQSTSLQPSSASSSSVLRSTGAGSQSSPGASNTGSSSASSASQTNSPTTGNDNATSGSSKKSNAGAIAGGVVGGIVGAALLGLGTFFLVRHSRARSANRPLRTGPMDLDATPASASAAYGALHTPPGMRQPYTATSPGANEAAPMMQEYRPGSEAVPGIPKVYDPDDPSTFPSAGPAASYAGYSGASANTGYRPAGAYATGPSNYSGAPEL</sequence>
<protein>
    <submittedName>
        <fullName evidence="3">Uncharacterized protein</fullName>
    </submittedName>
</protein>
<feature type="compositionally biased region" description="Polar residues" evidence="1">
    <location>
        <begin position="308"/>
        <end position="318"/>
    </location>
</feature>
<accession>A0A8E2J4F7</accession>
<keyword evidence="2" id="KW-0812">Transmembrane</keyword>
<keyword evidence="2" id="KW-0472">Membrane</keyword>
<keyword evidence="4" id="KW-1185">Reference proteome</keyword>
<proteinExistence type="predicted"/>
<feature type="transmembrane region" description="Helical" evidence="2">
    <location>
        <begin position="173"/>
        <end position="196"/>
    </location>
</feature>
<feature type="compositionally biased region" description="Low complexity" evidence="1">
    <location>
        <begin position="109"/>
        <end position="156"/>
    </location>
</feature>
<feature type="region of interest" description="Disordered" evidence="1">
    <location>
        <begin position="99"/>
        <end position="169"/>
    </location>
</feature>
<organism evidence="3 4">
    <name type="scientific">Obba rivulosa</name>
    <dbReference type="NCBI Taxonomy" id="1052685"/>
    <lineage>
        <taxon>Eukaryota</taxon>
        <taxon>Fungi</taxon>
        <taxon>Dikarya</taxon>
        <taxon>Basidiomycota</taxon>
        <taxon>Agaricomycotina</taxon>
        <taxon>Agaricomycetes</taxon>
        <taxon>Polyporales</taxon>
        <taxon>Gelatoporiaceae</taxon>
        <taxon>Obba</taxon>
    </lineage>
</organism>
<evidence type="ECO:0000313" key="4">
    <source>
        <dbReference type="Proteomes" id="UP000250043"/>
    </source>
</evidence>
<gene>
    <name evidence="3" type="ORF">OBBRIDRAFT_789333</name>
</gene>
<dbReference type="EMBL" id="KV722344">
    <property type="protein sequence ID" value="OCH94415.1"/>
    <property type="molecule type" value="Genomic_DNA"/>
</dbReference>
<name>A0A8E2J4F7_9APHY</name>
<reference evidence="3 4" key="1">
    <citation type="submission" date="2016-07" db="EMBL/GenBank/DDBJ databases">
        <title>Draft genome of the white-rot fungus Obba rivulosa 3A-2.</title>
        <authorList>
            <consortium name="DOE Joint Genome Institute"/>
            <person name="Miettinen O."/>
            <person name="Riley R."/>
            <person name="Acob R."/>
            <person name="Barry K."/>
            <person name="Cullen D."/>
            <person name="De Vries R."/>
            <person name="Hainaut M."/>
            <person name="Hatakka A."/>
            <person name="Henrissat B."/>
            <person name="Hilden K."/>
            <person name="Kuo R."/>
            <person name="Labutti K."/>
            <person name="Lipzen A."/>
            <person name="Makela M.R."/>
            <person name="Sandor L."/>
            <person name="Spatafora J.W."/>
            <person name="Grigoriev I.V."/>
            <person name="Hibbett D.S."/>
        </authorList>
    </citation>
    <scope>NUCLEOTIDE SEQUENCE [LARGE SCALE GENOMIC DNA]</scope>
    <source>
        <strain evidence="3 4">3A-2</strain>
    </source>
</reference>
<keyword evidence="2" id="KW-1133">Transmembrane helix</keyword>